<dbReference type="SMART" id="SM00054">
    <property type="entry name" value="EFh"/>
    <property type="match status" value="3"/>
</dbReference>
<dbReference type="EMBL" id="CH964239">
    <property type="protein sequence ID" value="EDW82505.1"/>
    <property type="molecule type" value="Genomic_DNA"/>
</dbReference>
<reference evidence="4 5" key="1">
    <citation type="journal article" date="2007" name="Nature">
        <title>Evolution of genes and genomes on the Drosophila phylogeny.</title>
        <authorList>
            <consortium name="Drosophila 12 Genomes Consortium"/>
            <person name="Clark A.G."/>
            <person name="Eisen M.B."/>
            <person name="Smith D.R."/>
            <person name="Bergman C.M."/>
            <person name="Oliver B."/>
            <person name="Markow T.A."/>
            <person name="Kaufman T.C."/>
            <person name="Kellis M."/>
            <person name="Gelbart W."/>
            <person name="Iyer V.N."/>
            <person name="Pollard D.A."/>
            <person name="Sackton T.B."/>
            <person name="Larracuente A.M."/>
            <person name="Singh N.D."/>
            <person name="Abad J.P."/>
            <person name="Abt D.N."/>
            <person name="Adryan B."/>
            <person name="Aguade M."/>
            <person name="Akashi H."/>
            <person name="Anderson W.W."/>
            <person name="Aquadro C.F."/>
            <person name="Ardell D.H."/>
            <person name="Arguello R."/>
            <person name="Artieri C.G."/>
            <person name="Barbash D.A."/>
            <person name="Barker D."/>
            <person name="Barsanti P."/>
            <person name="Batterham P."/>
            <person name="Batzoglou S."/>
            <person name="Begun D."/>
            <person name="Bhutkar A."/>
            <person name="Blanco E."/>
            <person name="Bosak S.A."/>
            <person name="Bradley R.K."/>
            <person name="Brand A.D."/>
            <person name="Brent M.R."/>
            <person name="Brooks A.N."/>
            <person name="Brown R.H."/>
            <person name="Butlin R.K."/>
            <person name="Caggese C."/>
            <person name="Calvi B.R."/>
            <person name="Bernardo de Carvalho A."/>
            <person name="Caspi A."/>
            <person name="Castrezana S."/>
            <person name="Celniker S.E."/>
            <person name="Chang J.L."/>
            <person name="Chapple C."/>
            <person name="Chatterji S."/>
            <person name="Chinwalla A."/>
            <person name="Civetta A."/>
            <person name="Clifton S.W."/>
            <person name="Comeron J.M."/>
            <person name="Costello J.C."/>
            <person name="Coyne J.A."/>
            <person name="Daub J."/>
            <person name="David R.G."/>
            <person name="Delcher A.L."/>
            <person name="Delehaunty K."/>
            <person name="Do C.B."/>
            <person name="Ebling H."/>
            <person name="Edwards K."/>
            <person name="Eickbush T."/>
            <person name="Evans J.D."/>
            <person name="Filipski A."/>
            <person name="Findeiss S."/>
            <person name="Freyhult E."/>
            <person name="Fulton L."/>
            <person name="Fulton R."/>
            <person name="Garcia A.C."/>
            <person name="Gardiner A."/>
            <person name="Garfield D.A."/>
            <person name="Garvin B.E."/>
            <person name="Gibson G."/>
            <person name="Gilbert D."/>
            <person name="Gnerre S."/>
            <person name="Godfrey J."/>
            <person name="Good R."/>
            <person name="Gotea V."/>
            <person name="Gravely B."/>
            <person name="Greenberg A.J."/>
            <person name="Griffiths-Jones S."/>
            <person name="Gross S."/>
            <person name="Guigo R."/>
            <person name="Gustafson E.A."/>
            <person name="Haerty W."/>
            <person name="Hahn M.W."/>
            <person name="Halligan D.L."/>
            <person name="Halpern A.L."/>
            <person name="Halter G.M."/>
            <person name="Han M.V."/>
            <person name="Heger A."/>
            <person name="Hillier L."/>
            <person name="Hinrichs A.S."/>
            <person name="Holmes I."/>
            <person name="Hoskins R.A."/>
            <person name="Hubisz M.J."/>
            <person name="Hultmark D."/>
            <person name="Huntley M.A."/>
            <person name="Jaffe D.B."/>
            <person name="Jagadeeshan S."/>
            <person name="Jeck W.R."/>
            <person name="Johnson J."/>
            <person name="Jones C.D."/>
            <person name="Jordan W.C."/>
            <person name="Karpen G.H."/>
            <person name="Kataoka E."/>
            <person name="Keightley P.D."/>
            <person name="Kheradpour P."/>
            <person name="Kirkness E.F."/>
            <person name="Koerich L.B."/>
            <person name="Kristiansen K."/>
            <person name="Kudrna D."/>
            <person name="Kulathinal R.J."/>
            <person name="Kumar S."/>
            <person name="Kwok R."/>
            <person name="Lander E."/>
            <person name="Langley C.H."/>
            <person name="Lapoint R."/>
            <person name="Lazzaro B.P."/>
            <person name="Lee S.J."/>
            <person name="Levesque L."/>
            <person name="Li R."/>
            <person name="Lin C.F."/>
            <person name="Lin M.F."/>
            <person name="Lindblad-Toh K."/>
            <person name="Llopart A."/>
            <person name="Long M."/>
            <person name="Low L."/>
            <person name="Lozovsky E."/>
            <person name="Lu J."/>
            <person name="Luo M."/>
            <person name="Machado C.A."/>
            <person name="Makalowski W."/>
            <person name="Marzo M."/>
            <person name="Matsuda M."/>
            <person name="Matzkin L."/>
            <person name="McAllister B."/>
            <person name="McBride C.S."/>
            <person name="McKernan B."/>
            <person name="McKernan K."/>
            <person name="Mendez-Lago M."/>
            <person name="Minx P."/>
            <person name="Mollenhauer M.U."/>
            <person name="Montooth K."/>
            <person name="Mount S.M."/>
            <person name="Mu X."/>
            <person name="Myers E."/>
            <person name="Negre B."/>
            <person name="Newfeld S."/>
            <person name="Nielsen R."/>
            <person name="Noor M.A."/>
            <person name="O'Grady P."/>
            <person name="Pachter L."/>
            <person name="Papaceit M."/>
            <person name="Parisi M.J."/>
            <person name="Parisi M."/>
            <person name="Parts L."/>
            <person name="Pedersen J.S."/>
            <person name="Pesole G."/>
            <person name="Phillippy A.M."/>
            <person name="Ponting C.P."/>
            <person name="Pop M."/>
            <person name="Porcelli D."/>
            <person name="Powell J.R."/>
            <person name="Prohaska S."/>
            <person name="Pruitt K."/>
            <person name="Puig M."/>
            <person name="Quesneville H."/>
            <person name="Ram K.R."/>
            <person name="Rand D."/>
            <person name="Rasmussen M.D."/>
            <person name="Reed L.K."/>
            <person name="Reenan R."/>
            <person name="Reily A."/>
            <person name="Remington K.A."/>
            <person name="Rieger T.T."/>
            <person name="Ritchie M.G."/>
            <person name="Robin C."/>
            <person name="Rogers Y.H."/>
            <person name="Rohde C."/>
            <person name="Rozas J."/>
            <person name="Rubenfield M.J."/>
            <person name="Ruiz A."/>
            <person name="Russo S."/>
            <person name="Salzberg S.L."/>
            <person name="Sanchez-Gracia A."/>
            <person name="Saranga D.J."/>
            <person name="Sato H."/>
            <person name="Schaeffer S.W."/>
            <person name="Schatz M.C."/>
            <person name="Schlenke T."/>
            <person name="Schwartz R."/>
            <person name="Segarra C."/>
            <person name="Singh R.S."/>
            <person name="Sirot L."/>
            <person name="Sirota M."/>
            <person name="Sisneros N.B."/>
            <person name="Smith C.D."/>
            <person name="Smith T.F."/>
            <person name="Spieth J."/>
            <person name="Stage D.E."/>
            <person name="Stark A."/>
            <person name="Stephan W."/>
            <person name="Strausberg R.L."/>
            <person name="Strempel S."/>
            <person name="Sturgill D."/>
            <person name="Sutton G."/>
            <person name="Sutton G.G."/>
            <person name="Tao W."/>
            <person name="Teichmann S."/>
            <person name="Tobari Y.N."/>
            <person name="Tomimura Y."/>
            <person name="Tsolas J.M."/>
            <person name="Valente V.L."/>
            <person name="Venter E."/>
            <person name="Venter J.C."/>
            <person name="Vicario S."/>
            <person name="Vieira F.G."/>
            <person name="Vilella A.J."/>
            <person name="Villasante A."/>
            <person name="Walenz B."/>
            <person name="Wang J."/>
            <person name="Wasserman M."/>
            <person name="Watts T."/>
            <person name="Wilson D."/>
            <person name="Wilson R.K."/>
            <person name="Wing R.A."/>
            <person name="Wolfner M.F."/>
            <person name="Wong A."/>
            <person name="Wong G.K."/>
            <person name="Wu C.I."/>
            <person name="Wu G."/>
            <person name="Yamamoto D."/>
            <person name="Yang H.P."/>
            <person name="Yang S.P."/>
            <person name="Yorke J.A."/>
            <person name="Yoshida K."/>
            <person name="Zdobnov E."/>
            <person name="Zhang P."/>
            <person name="Zhang Y."/>
            <person name="Zimin A.V."/>
            <person name="Baldwin J."/>
            <person name="Abdouelleil A."/>
            <person name="Abdulkadir J."/>
            <person name="Abebe A."/>
            <person name="Abera B."/>
            <person name="Abreu J."/>
            <person name="Acer S.C."/>
            <person name="Aftuck L."/>
            <person name="Alexander A."/>
            <person name="An P."/>
            <person name="Anderson E."/>
            <person name="Anderson S."/>
            <person name="Arachi H."/>
            <person name="Azer M."/>
            <person name="Bachantsang P."/>
            <person name="Barry A."/>
            <person name="Bayul T."/>
            <person name="Berlin A."/>
            <person name="Bessette D."/>
            <person name="Bloom T."/>
            <person name="Blye J."/>
            <person name="Boguslavskiy L."/>
            <person name="Bonnet C."/>
            <person name="Boukhgalter B."/>
            <person name="Bourzgui I."/>
            <person name="Brown A."/>
            <person name="Cahill P."/>
            <person name="Channer S."/>
            <person name="Cheshatsang Y."/>
            <person name="Chuda L."/>
            <person name="Citroen M."/>
            <person name="Collymore A."/>
            <person name="Cooke P."/>
            <person name="Costello M."/>
            <person name="D'Aco K."/>
            <person name="Daza R."/>
            <person name="De Haan G."/>
            <person name="DeGray S."/>
            <person name="DeMaso C."/>
            <person name="Dhargay N."/>
            <person name="Dooley K."/>
            <person name="Dooley E."/>
            <person name="Doricent M."/>
            <person name="Dorje P."/>
            <person name="Dorjee K."/>
            <person name="Dupes A."/>
            <person name="Elong R."/>
            <person name="Falk J."/>
            <person name="Farina A."/>
            <person name="Faro S."/>
            <person name="Ferguson D."/>
            <person name="Fisher S."/>
            <person name="Foley C.D."/>
            <person name="Franke A."/>
            <person name="Friedrich D."/>
            <person name="Gadbois L."/>
            <person name="Gearin G."/>
            <person name="Gearin C.R."/>
            <person name="Giannoukos G."/>
            <person name="Goode T."/>
            <person name="Graham J."/>
            <person name="Grandbois E."/>
            <person name="Grewal S."/>
            <person name="Gyaltsen K."/>
            <person name="Hafez N."/>
            <person name="Hagos B."/>
            <person name="Hall J."/>
            <person name="Henson C."/>
            <person name="Hollinger A."/>
            <person name="Honan T."/>
            <person name="Huard M.D."/>
            <person name="Hughes L."/>
            <person name="Hurhula B."/>
            <person name="Husby M.E."/>
            <person name="Kamat A."/>
            <person name="Kanga B."/>
            <person name="Kashin S."/>
            <person name="Khazanovich D."/>
            <person name="Kisner P."/>
            <person name="Lance K."/>
            <person name="Lara M."/>
            <person name="Lee W."/>
            <person name="Lennon N."/>
            <person name="Letendre F."/>
            <person name="LeVine R."/>
            <person name="Lipovsky A."/>
            <person name="Liu X."/>
            <person name="Liu J."/>
            <person name="Liu S."/>
            <person name="Lokyitsang T."/>
            <person name="Lokyitsang Y."/>
            <person name="Lubonja R."/>
            <person name="Lui A."/>
            <person name="MacDonald P."/>
            <person name="Magnisalis V."/>
            <person name="Maru K."/>
            <person name="Matthews C."/>
            <person name="McCusker W."/>
            <person name="McDonough S."/>
            <person name="Mehta T."/>
            <person name="Meldrim J."/>
            <person name="Meneus L."/>
            <person name="Mihai O."/>
            <person name="Mihalev A."/>
            <person name="Mihova T."/>
            <person name="Mittelman R."/>
            <person name="Mlenga V."/>
            <person name="Montmayeur A."/>
            <person name="Mulrain L."/>
            <person name="Navidi A."/>
            <person name="Naylor J."/>
            <person name="Negash T."/>
            <person name="Nguyen T."/>
            <person name="Nguyen N."/>
            <person name="Nicol R."/>
            <person name="Norbu C."/>
            <person name="Norbu N."/>
            <person name="Novod N."/>
            <person name="O'Neill B."/>
            <person name="Osman S."/>
            <person name="Markiewicz E."/>
            <person name="Oyono O.L."/>
            <person name="Patti C."/>
            <person name="Phunkhang P."/>
            <person name="Pierre F."/>
            <person name="Priest M."/>
            <person name="Raghuraman S."/>
            <person name="Rege F."/>
            <person name="Reyes R."/>
            <person name="Rise C."/>
            <person name="Rogov P."/>
            <person name="Ross K."/>
            <person name="Ryan E."/>
            <person name="Settipalli S."/>
            <person name="Shea T."/>
            <person name="Sherpa N."/>
            <person name="Shi L."/>
            <person name="Shih D."/>
            <person name="Sparrow T."/>
            <person name="Spaulding J."/>
            <person name="Stalker J."/>
            <person name="Stange-Thomann N."/>
            <person name="Stavropoulos S."/>
            <person name="Stone C."/>
            <person name="Strader C."/>
            <person name="Tesfaye S."/>
            <person name="Thomson T."/>
            <person name="Thoulutsang Y."/>
            <person name="Thoulutsang D."/>
            <person name="Topham K."/>
            <person name="Topping I."/>
            <person name="Tsamla T."/>
            <person name="Vassiliev H."/>
            <person name="Vo A."/>
            <person name="Wangchuk T."/>
            <person name="Wangdi T."/>
            <person name="Weiand M."/>
            <person name="Wilkinson J."/>
            <person name="Wilson A."/>
            <person name="Yadav S."/>
            <person name="Young G."/>
            <person name="Yu Q."/>
            <person name="Zembek L."/>
            <person name="Zhong D."/>
            <person name="Zimmer A."/>
            <person name="Zwirko Z."/>
            <person name="Jaffe D.B."/>
            <person name="Alvarez P."/>
            <person name="Brockman W."/>
            <person name="Butler J."/>
            <person name="Chin C."/>
            <person name="Gnerre S."/>
            <person name="Grabherr M."/>
            <person name="Kleber M."/>
            <person name="Mauceli E."/>
            <person name="MacCallum I."/>
        </authorList>
    </citation>
    <scope>NUCLEOTIDE SEQUENCE [LARGE SCALE GENOMIC DNA]</scope>
    <source>
        <strain evidence="5">Tucson 14030-0811.24</strain>
    </source>
</reference>
<evidence type="ECO:0000259" key="3">
    <source>
        <dbReference type="PROSITE" id="PS50222"/>
    </source>
</evidence>
<dbReference type="SMR" id="B4NCE6"/>
<feature type="domain" description="EF-hand" evidence="3">
    <location>
        <begin position="117"/>
        <end position="152"/>
    </location>
</feature>
<dbReference type="FunFam" id="1.10.238.10:FF:000001">
    <property type="entry name" value="Calmodulin 1"/>
    <property type="match status" value="1"/>
</dbReference>
<dbReference type="InterPro" id="IPR002048">
    <property type="entry name" value="EF_hand_dom"/>
</dbReference>
<dbReference type="Proteomes" id="UP000007798">
    <property type="component" value="Unassembled WGS sequence"/>
</dbReference>
<evidence type="ECO:0000313" key="4">
    <source>
        <dbReference type="EMBL" id="EDW82505.1"/>
    </source>
</evidence>
<dbReference type="SUPFAM" id="SSF47473">
    <property type="entry name" value="EF-hand"/>
    <property type="match status" value="1"/>
</dbReference>
<sequence length="152" mass="17607">MEHNKKVLIAELKEVYTILTDSGLLTIKKLRDLMVELGHPVTEIELKEMINAVDENGQLQNNGQFQIDFNSFCRVMLMAEREEQLKKFVKIFDKDKDGCLNKEELRQALTRTLGEEIDVAIINEMMKEADTDGDGRLSYDELLRMFSKYSTI</sequence>
<dbReference type="PhylomeDB" id="B4NCE6"/>
<dbReference type="HOGENOM" id="CLU_061288_2_0_1"/>
<dbReference type="eggNOG" id="KOG0027">
    <property type="taxonomic scope" value="Eukaryota"/>
</dbReference>
<organism evidence="4 5">
    <name type="scientific">Drosophila willistoni</name>
    <name type="common">Fruit fly</name>
    <dbReference type="NCBI Taxonomy" id="7260"/>
    <lineage>
        <taxon>Eukaryota</taxon>
        <taxon>Metazoa</taxon>
        <taxon>Ecdysozoa</taxon>
        <taxon>Arthropoda</taxon>
        <taxon>Hexapoda</taxon>
        <taxon>Insecta</taxon>
        <taxon>Pterygota</taxon>
        <taxon>Neoptera</taxon>
        <taxon>Endopterygota</taxon>
        <taxon>Diptera</taxon>
        <taxon>Brachycera</taxon>
        <taxon>Muscomorpha</taxon>
        <taxon>Ephydroidea</taxon>
        <taxon>Drosophilidae</taxon>
        <taxon>Drosophila</taxon>
        <taxon>Sophophora</taxon>
    </lineage>
</organism>
<dbReference type="Gene3D" id="1.10.238.10">
    <property type="entry name" value="EF-hand"/>
    <property type="match status" value="2"/>
</dbReference>
<evidence type="ECO:0000313" key="5">
    <source>
        <dbReference type="Proteomes" id="UP000007798"/>
    </source>
</evidence>
<dbReference type="KEGG" id="dwi:6648700"/>
<dbReference type="Pfam" id="PF13499">
    <property type="entry name" value="EF-hand_7"/>
    <property type="match status" value="1"/>
</dbReference>
<dbReference type="CDD" id="cd00051">
    <property type="entry name" value="EFh"/>
    <property type="match status" value="1"/>
</dbReference>
<evidence type="ECO:0000256" key="1">
    <source>
        <dbReference type="ARBA" id="ARBA00022737"/>
    </source>
</evidence>
<protein>
    <recommendedName>
        <fullName evidence="3">EF-hand domain-containing protein</fullName>
    </recommendedName>
</protein>
<keyword evidence="5" id="KW-1185">Reference proteome</keyword>
<proteinExistence type="predicted"/>
<dbReference type="InParanoid" id="B4NCE6"/>
<dbReference type="PRINTS" id="PR01697">
    <property type="entry name" value="PARVALBUMIN"/>
</dbReference>
<dbReference type="PANTHER" id="PTHR23050">
    <property type="entry name" value="CALCIUM BINDING PROTEIN"/>
    <property type="match status" value="1"/>
</dbReference>
<dbReference type="InterPro" id="IPR011992">
    <property type="entry name" value="EF-hand-dom_pair"/>
</dbReference>
<keyword evidence="2" id="KW-0106">Calcium</keyword>
<feature type="domain" description="EF-hand" evidence="3">
    <location>
        <begin position="80"/>
        <end position="115"/>
    </location>
</feature>
<dbReference type="GO" id="GO:0005509">
    <property type="term" value="F:calcium ion binding"/>
    <property type="evidence" value="ECO:0007669"/>
    <property type="project" value="InterPro"/>
</dbReference>
<keyword evidence="1" id="KW-0677">Repeat</keyword>
<dbReference type="STRING" id="7260.B4NCE6"/>
<dbReference type="AlphaFoldDB" id="B4NCE6"/>
<gene>
    <name evidence="4" type="primary">Dwil\GK25095</name>
    <name evidence="4" type="ORF">Dwil_GK25095</name>
</gene>
<dbReference type="PROSITE" id="PS50222">
    <property type="entry name" value="EF_HAND_2"/>
    <property type="match status" value="2"/>
</dbReference>
<evidence type="ECO:0000256" key="2">
    <source>
        <dbReference type="ARBA" id="ARBA00022837"/>
    </source>
</evidence>
<accession>B4NCE6</accession>
<dbReference type="InterPro" id="IPR018247">
    <property type="entry name" value="EF_Hand_1_Ca_BS"/>
</dbReference>
<dbReference type="InterPro" id="IPR050145">
    <property type="entry name" value="Centrin_CML-like"/>
</dbReference>
<name>B4NCE6_DROWI</name>
<dbReference type="OMA" id="MALKYQK"/>
<dbReference type="PROSITE" id="PS00018">
    <property type="entry name" value="EF_HAND_1"/>
    <property type="match status" value="2"/>
</dbReference>